<dbReference type="Gene3D" id="3.30.420.10">
    <property type="entry name" value="Ribonuclease H-like superfamily/Ribonuclease H"/>
    <property type="match status" value="1"/>
</dbReference>
<reference evidence="1" key="1">
    <citation type="submission" date="2013-12" db="EMBL/GenBank/DDBJ databases">
        <title>The Genome Sequence of Aphanomyces astaci APO3.</title>
        <authorList>
            <consortium name="The Broad Institute Genomics Platform"/>
            <person name="Russ C."/>
            <person name="Tyler B."/>
            <person name="van West P."/>
            <person name="Dieguez-Uribeondo J."/>
            <person name="Young S.K."/>
            <person name="Zeng Q."/>
            <person name="Gargeya S."/>
            <person name="Fitzgerald M."/>
            <person name="Abouelleil A."/>
            <person name="Alvarado L."/>
            <person name="Chapman S.B."/>
            <person name="Gainer-Dewar J."/>
            <person name="Goldberg J."/>
            <person name="Griggs A."/>
            <person name="Gujja S."/>
            <person name="Hansen M."/>
            <person name="Howarth C."/>
            <person name="Imamovic A."/>
            <person name="Ireland A."/>
            <person name="Larimer J."/>
            <person name="McCowan C."/>
            <person name="Murphy C."/>
            <person name="Pearson M."/>
            <person name="Poon T.W."/>
            <person name="Priest M."/>
            <person name="Roberts A."/>
            <person name="Saif S."/>
            <person name="Shea T."/>
            <person name="Sykes S."/>
            <person name="Wortman J."/>
            <person name="Nusbaum C."/>
            <person name="Birren B."/>
        </authorList>
    </citation>
    <scope>NUCLEOTIDE SEQUENCE [LARGE SCALE GENOMIC DNA]</scope>
    <source>
        <strain evidence="1">APO3</strain>
    </source>
</reference>
<dbReference type="GeneID" id="20807814"/>
<dbReference type="OrthoDB" id="113327at2759"/>
<sequence length="109" mass="11906">MRRESARLGLLHSTFGVSVATIALCVCEKHLLRGYIGAGVPTKLTASVHTGVLDYHVYRDLIVRKVLPALKSSWRWPSGVETGTVFLQQDNARPHIAPEDPAFVSAALL</sequence>
<gene>
    <name evidence="1" type="ORF">H257_05818</name>
</gene>
<organism evidence="1">
    <name type="scientific">Aphanomyces astaci</name>
    <name type="common">Crayfish plague agent</name>
    <dbReference type="NCBI Taxonomy" id="112090"/>
    <lineage>
        <taxon>Eukaryota</taxon>
        <taxon>Sar</taxon>
        <taxon>Stramenopiles</taxon>
        <taxon>Oomycota</taxon>
        <taxon>Saprolegniomycetes</taxon>
        <taxon>Saprolegniales</taxon>
        <taxon>Verrucalvaceae</taxon>
        <taxon>Aphanomyces</taxon>
    </lineage>
</organism>
<dbReference type="AlphaFoldDB" id="W4GNH2"/>
<dbReference type="VEuPathDB" id="FungiDB:H257_05818"/>
<name>W4GNH2_APHAT</name>
<dbReference type="RefSeq" id="XP_009829113.1">
    <property type="nucleotide sequence ID" value="XM_009830811.1"/>
</dbReference>
<dbReference type="InterPro" id="IPR036397">
    <property type="entry name" value="RNaseH_sf"/>
</dbReference>
<dbReference type="GO" id="GO:0003676">
    <property type="term" value="F:nucleic acid binding"/>
    <property type="evidence" value="ECO:0007669"/>
    <property type="project" value="InterPro"/>
</dbReference>
<dbReference type="EMBL" id="KI913124">
    <property type="protein sequence ID" value="ETV81255.1"/>
    <property type="molecule type" value="Genomic_DNA"/>
</dbReference>
<proteinExistence type="predicted"/>
<accession>W4GNH2</accession>
<evidence type="ECO:0000313" key="1">
    <source>
        <dbReference type="EMBL" id="ETV81255.1"/>
    </source>
</evidence>
<protein>
    <submittedName>
        <fullName evidence="1">Uncharacterized protein</fullName>
    </submittedName>
</protein>